<accession>A0A2Z7D1A7</accession>
<keyword evidence="2" id="KW-1185">Reference proteome</keyword>
<evidence type="ECO:0000313" key="1">
    <source>
        <dbReference type="EMBL" id="KZV52007.1"/>
    </source>
</evidence>
<proteinExistence type="predicted"/>
<dbReference type="Proteomes" id="UP000250235">
    <property type="component" value="Unassembled WGS sequence"/>
</dbReference>
<sequence>MVILNQQVRYLKIISRCFTTISKRCRLNKLTRQRFDLTLRISRELEKKPALTNKEFSSWTFNKANPTAEDLANQFQQRRKFSSNEKFSSDAGFIFSTKNSDFSTRSKILEQKTPPVEIRKDSSRVQGRFRSVTVELREVMDN</sequence>
<evidence type="ECO:0000313" key="2">
    <source>
        <dbReference type="Proteomes" id="UP000250235"/>
    </source>
</evidence>
<gene>
    <name evidence="1" type="ORF">F511_43867</name>
</gene>
<dbReference type="EMBL" id="KQ991383">
    <property type="protein sequence ID" value="KZV52007.1"/>
    <property type="molecule type" value="Genomic_DNA"/>
</dbReference>
<protein>
    <submittedName>
        <fullName evidence="1">Uncharacterized protein</fullName>
    </submittedName>
</protein>
<name>A0A2Z7D1A7_9LAMI</name>
<reference evidence="1 2" key="1">
    <citation type="journal article" date="2015" name="Proc. Natl. Acad. Sci. U.S.A.">
        <title>The resurrection genome of Boea hygrometrica: A blueprint for survival of dehydration.</title>
        <authorList>
            <person name="Xiao L."/>
            <person name="Yang G."/>
            <person name="Zhang L."/>
            <person name="Yang X."/>
            <person name="Zhao S."/>
            <person name="Ji Z."/>
            <person name="Zhou Q."/>
            <person name="Hu M."/>
            <person name="Wang Y."/>
            <person name="Chen M."/>
            <person name="Xu Y."/>
            <person name="Jin H."/>
            <person name="Xiao X."/>
            <person name="Hu G."/>
            <person name="Bao F."/>
            <person name="Hu Y."/>
            <person name="Wan P."/>
            <person name="Li L."/>
            <person name="Deng X."/>
            <person name="Kuang T."/>
            <person name="Xiang C."/>
            <person name="Zhu J.K."/>
            <person name="Oliver M.J."/>
            <person name="He Y."/>
        </authorList>
    </citation>
    <scope>NUCLEOTIDE SEQUENCE [LARGE SCALE GENOMIC DNA]</scope>
    <source>
        <strain evidence="2">cv. XS01</strain>
    </source>
</reference>
<organism evidence="1 2">
    <name type="scientific">Dorcoceras hygrometricum</name>
    <dbReference type="NCBI Taxonomy" id="472368"/>
    <lineage>
        <taxon>Eukaryota</taxon>
        <taxon>Viridiplantae</taxon>
        <taxon>Streptophyta</taxon>
        <taxon>Embryophyta</taxon>
        <taxon>Tracheophyta</taxon>
        <taxon>Spermatophyta</taxon>
        <taxon>Magnoliopsida</taxon>
        <taxon>eudicotyledons</taxon>
        <taxon>Gunneridae</taxon>
        <taxon>Pentapetalae</taxon>
        <taxon>asterids</taxon>
        <taxon>lamiids</taxon>
        <taxon>Lamiales</taxon>
        <taxon>Gesneriaceae</taxon>
        <taxon>Didymocarpoideae</taxon>
        <taxon>Trichosporeae</taxon>
        <taxon>Loxocarpinae</taxon>
        <taxon>Dorcoceras</taxon>
    </lineage>
</organism>
<dbReference type="AlphaFoldDB" id="A0A2Z7D1A7"/>